<dbReference type="InterPro" id="IPR051531">
    <property type="entry name" value="N-acetyltransferase"/>
</dbReference>
<proteinExistence type="predicted"/>
<evidence type="ECO:0000259" key="1">
    <source>
        <dbReference type="PROSITE" id="PS51186"/>
    </source>
</evidence>
<comment type="caution">
    <text evidence="2">The sequence shown here is derived from an EMBL/GenBank/DDBJ whole genome shotgun (WGS) entry which is preliminary data.</text>
</comment>
<dbReference type="AlphaFoldDB" id="A0A4R2D9V0"/>
<name>A0A4R2D9V0_SHIGR</name>
<dbReference type="Gene3D" id="3.40.630.30">
    <property type="match status" value="1"/>
</dbReference>
<sequence length="185" mass="21164">MPIATTRRLTLRNWEEKDRDLFHEINSDPVVMEFFPFLRTRAQSDELFERIRGIIAETGLGFYALAERESGVALGFCGLSRTTERLEPHLPAGTVEIGWRLARRHWGRGYVTEAAERLLAFGFEEKGLAEIVSFAVAGNTRSVAVMQRIGMRAFPERNFDMPGLDDPTLRPHVLYALDRAGWQRR</sequence>
<dbReference type="PANTHER" id="PTHR43792:SF1">
    <property type="entry name" value="N-ACETYLTRANSFERASE DOMAIN-CONTAINING PROTEIN"/>
    <property type="match status" value="1"/>
</dbReference>
<dbReference type="Pfam" id="PF13302">
    <property type="entry name" value="Acetyltransf_3"/>
    <property type="match status" value="1"/>
</dbReference>
<reference evidence="2 3" key="1">
    <citation type="submission" date="2019-03" db="EMBL/GenBank/DDBJ databases">
        <title>Genomic Encyclopedia of Type Strains, Phase IV (KMG-IV): sequencing the most valuable type-strain genomes for metagenomic binning, comparative biology and taxonomic classification.</title>
        <authorList>
            <person name="Goeker M."/>
        </authorList>
    </citation>
    <scope>NUCLEOTIDE SEQUENCE [LARGE SCALE GENOMIC DNA]</scope>
    <source>
        <strain evidence="2 3">DSM 18401</strain>
    </source>
</reference>
<dbReference type="SUPFAM" id="SSF55729">
    <property type="entry name" value="Acyl-CoA N-acyltransferases (Nat)"/>
    <property type="match status" value="1"/>
</dbReference>
<dbReference type="InterPro" id="IPR016181">
    <property type="entry name" value="Acyl_CoA_acyltransferase"/>
</dbReference>
<dbReference type="PROSITE" id="PS51186">
    <property type="entry name" value="GNAT"/>
    <property type="match status" value="1"/>
</dbReference>
<evidence type="ECO:0000313" key="2">
    <source>
        <dbReference type="EMBL" id="TCN48709.1"/>
    </source>
</evidence>
<dbReference type="InterPro" id="IPR000182">
    <property type="entry name" value="GNAT_dom"/>
</dbReference>
<dbReference type="EMBL" id="SLVX01000001">
    <property type="protein sequence ID" value="TCN48709.1"/>
    <property type="molecule type" value="Genomic_DNA"/>
</dbReference>
<accession>A0A4R2D9V0</accession>
<keyword evidence="2" id="KW-0808">Transferase</keyword>
<dbReference type="RefSeq" id="WP_133032921.1">
    <property type="nucleotide sequence ID" value="NZ_BAABEI010000012.1"/>
</dbReference>
<feature type="domain" description="N-acetyltransferase" evidence="1">
    <location>
        <begin position="9"/>
        <end position="180"/>
    </location>
</feature>
<evidence type="ECO:0000313" key="3">
    <source>
        <dbReference type="Proteomes" id="UP000295351"/>
    </source>
</evidence>
<gene>
    <name evidence="2" type="ORF">EV665_101447</name>
</gene>
<dbReference type="Proteomes" id="UP000295351">
    <property type="component" value="Unassembled WGS sequence"/>
</dbReference>
<keyword evidence="3" id="KW-1185">Reference proteome</keyword>
<organism evidence="2 3">
    <name type="scientific">Shinella granuli</name>
    <dbReference type="NCBI Taxonomy" id="323621"/>
    <lineage>
        <taxon>Bacteria</taxon>
        <taxon>Pseudomonadati</taxon>
        <taxon>Pseudomonadota</taxon>
        <taxon>Alphaproteobacteria</taxon>
        <taxon>Hyphomicrobiales</taxon>
        <taxon>Rhizobiaceae</taxon>
        <taxon>Shinella</taxon>
    </lineage>
</organism>
<dbReference type="GO" id="GO:0016747">
    <property type="term" value="F:acyltransferase activity, transferring groups other than amino-acyl groups"/>
    <property type="evidence" value="ECO:0007669"/>
    <property type="project" value="InterPro"/>
</dbReference>
<protein>
    <submittedName>
        <fullName evidence="2">RimJ/RimL family protein N-acetyltransferase</fullName>
    </submittedName>
</protein>
<dbReference type="PANTHER" id="PTHR43792">
    <property type="entry name" value="GNAT FAMILY, PUTATIVE (AFU_ORTHOLOGUE AFUA_3G00765)-RELATED-RELATED"/>
    <property type="match status" value="1"/>
</dbReference>